<keyword evidence="2" id="KW-0812">Transmembrane</keyword>
<sequence>MNFLKDLKILPRWVIASLDTFLLFHAAVLAFFLRFNFDFGQIENSGFFLGSLYFAFSGTTVMLFTKSYKGIVRHTGLKDSLQVFRTVSVNFALILVLNIAIDFFGNVGYLIPFSVLVIATLSSLFLLIIYRLLVKELFLYLKSGFVNNVKRTAVLYGASEVGLRTLEVLNSDPKSQVEVVAILDDDPKKVGKVIGGIRIYRGLDQLSKLVNTAKASELIIAVEGLSVQRKKEILDTCFKLGIHVSIIPSVNRWIKSSPKSEIVRDLKIEDLLGREQISLDNLRVMEELTNKVVLVTGAAGSIGSELCRQIMHYNPKLLLMLDFSESALYELEIEISNSGFLTKSLAILADVRDKEKMKSLFAEYKPEMVFHAAAYKHVPMIENYPQEAIRSNILGTKILADLAVIYMVEKFVFVSTDKAVNPTNVMGATKRAAEMYVQSLNIFLESHHKKNHTKFITTRFGNVLGSNGSVVPMFKRQLLQGGPLTVTHPEVTRYFMTIPEACQLVLEAGAMGEGGEIYVFDMGEPIKIIDLAVNMIRLSGKRVGQDVQIVFTGLRDGEKLYEELLNSSEQVKITHHPKILIAKVAPVHYYKIEGQIDLFEKMLGRSTDNDLVFHLKSIIPEFKSNVSRFEVLDRLN</sequence>
<dbReference type="Pfam" id="PF13727">
    <property type="entry name" value="CoA_binding_3"/>
    <property type="match status" value="1"/>
</dbReference>
<feature type="transmembrane region" description="Helical" evidence="2">
    <location>
        <begin position="12"/>
        <end position="33"/>
    </location>
</feature>
<dbReference type="SUPFAM" id="SSF53335">
    <property type="entry name" value="S-adenosyl-L-methionine-dependent methyltransferases"/>
    <property type="match status" value="1"/>
</dbReference>
<dbReference type="InterPro" id="IPR029063">
    <property type="entry name" value="SAM-dependent_MTases_sf"/>
</dbReference>
<protein>
    <submittedName>
        <fullName evidence="4">Polysaccharide biosynthesis protein</fullName>
    </submittedName>
</protein>
<dbReference type="PANTHER" id="PTHR43318:SF1">
    <property type="entry name" value="POLYSACCHARIDE BIOSYNTHESIS PROTEIN EPSC-RELATED"/>
    <property type="match status" value="1"/>
</dbReference>
<dbReference type="RefSeq" id="WP_234862476.1">
    <property type="nucleotide sequence ID" value="NZ_JAKEVZ010000013.1"/>
</dbReference>
<evidence type="ECO:0000313" key="5">
    <source>
        <dbReference type="Proteomes" id="UP001201449"/>
    </source>
</evidence>
<dbReference type="Proteomes" id="UP001201449">
    <property type="component" value="Unassembled WGS sequence"/>
</dbReference>
<dbReference type="InterPro" id="IPR036291">
    <property type="entry name" value="NAD(P)-bd_dom_sf"/>
</dbReference>
<dbReference type="InterPro" id="IPR003869">
    <property type="entry name" value="Polysac_CapD-like"/>
</dbReference>
<feature type="domain" description="Polysaccharide biosynthesis protein CapD-like" evidence="3">
    <location>
        <begin position="293"/>
        <end position="583"/>
    </location>
</feature>
<keyword evidence="2" id="KW-0472">Membrane</keyword>
<evidence type="ECO:0000256" key="1">
    <source>
        <dbReference type="ARBA" id="ARBA00007430"/>
    </source>
</evidence>
<dbReference type="EMBL" id="JAKEVZ010000013">
    <property type="protein sequence ID" value="MCF1752609.1"/>
    <property type="molecule type" value="Genomic_DNA"/>
</dbReference>
<evidence type="ECO:0000313" key="4">
    <source>
        <dbReference type="EMBL" id="MCF1752609.1"/>
    </source>
</evidence>
<keyword evidence="2" id="KW-1133">Transmembrane helix</keyword>
<keyword evidence="5" id="KW-1185">Reference proteome</keyword>
<feature type="transmembrane region" description="Helical" evidence="2">
    <location>
        <begin position="110"/>
        <end position="133"/>
    </location>
</feature>
<comment type="similarity">
    <text evidence="1">Belongs to the polysaccharide synthase family.</text>
</comment>
<name>A0ABS9BY42_9BACT</name>
<reference evidence="4 5" key="1">
    <citation type="submission" date="2022-01" db="EMBL/GenBank/DDBJ databases">
        <title>Mariniradius saccharolyticus sp. nov., isolated from sediment of a river.</title>
        <authorList>
            <person name="Liu H."/>
        </authorList>
    </citation>
    <scope>NUCLEOTIDE SEQUENCE [LARGE SCALE GENOMIC DNA]</scope>
    <source>
        <strain evidence="4 5">RY-2</strain>
    </source>
</reference>
<gene>
    <name evidence="4" type="ORF">L0U89_16230</name>
</gene>
<dbReference type="CDD" id="cd05237">
    <property type="entry name" value="UDP_invert_4-6DH_SDR_e"/>
    <property type="match status" value="1"/>
</dbReference>
<dbReference type="Gene3D" id="3.40.50.720">
    <property type="entry name" value="NAD(P)-binding Rossmann-like Domain"/>
    <property type="match status" value="2"/>
</dbReference>
<dbReference type="Pfam" id="PF02719">
    <property type="entry name" value="Polysacc_synt_2"/>
    <property type="match status" value="1"/>
</dbReference>
<dbReference type="SUPFAM" id="SSF51735">
    <property type="entry name" value="NAD(P)-binding Rossmann-fold domains"/>
    <property type="match status" value="1"/>
</dbReference>
<dbReference type="InterPro" id="IPR051203">
    <property type="entry name" value="Polysaccharide_Synthase-Rel"/>
</dbReference>
<comment type="caution">
    <text evidence="4">The sequence shown here is derived from an EMBL/GenBank/DDBJ whole genome shotgun (WGS) entry which is preliminary data.</text>
</comment>
<evidence type="ECO:0000259" key="3">
    <source>
        <dbReference type="Pfam" id="PF02719"/>
    </source>
</evidence>
<evidence type="ECO:0000256" key="2">
    <source>
        <dbReference type="SAM" id="Phobius"/>
    </source>
</evidence>
<proteinExistence type="inferred from homology"/>
<feature type="transmembrane region" description="Helical" evidence="2">
    <location>
        <begin position="86"/>
        <end position="104"/>
    </location>
</feature>
<organism evidence="4 5">
    <name type="scientific">Mariniradius sediminis</name>
    <dbReference type="NCBI Taxonomy" id="2909237"/>
    <lineage>
        <taxon>Bacteria</taxon>
        <taxon>Pseudomonadati</taxon>
        <taxon>Bacteroidota</taxon>
        <taxon>Cytophagia</taxon>
        <taxon>Cytophagales</taxon>
        <taxon>Cyclobacteriaceae</taxon>
        <taxon>Mariniradius</taxon>
    </lineage>
</organism>
<feature type="transmembrane region" description="Helical" evidence="2">
    <location>
        <begin position="45"/>
        <end position="65"/>
    </location>
</feature>
<dbReference type="PANTHER" id="PTHR43318">
    <property type="entry name" value="UDP-N-ACETYLGLUCOSAMINE 4,6-DEHYDRATASE"/>
    <property type="match status" value="1"/>
</dbReference>
<accession>A0ABS9BY42</accession>